<dbReference type="CDD" id="cd00075">
    <property type="entry name" value="HATPase"/>
    <property type="match status" value="1"/>
</dbReference>
<sequence>MSAVIPGHLAKPDTSHMVRFYDEDSILVADVREFADEALRCGGSAILIATEEHLDALLPLLRGLGPGRDNRPWYTGNLITLPAQATLDRFMVDGWPDEQRFLASVGELVAAEARRAPPLHAFGEMVALLCEQGMHDAALRLEELWNDLIRRHGFRLLCAYPHRVFASDEQARHFRCVCDVHTHFYATAAGKSADITDSALRAAVWQQKALALENEVKRLREAESTLRRREIELTDFLDNAAEGVHRVAADGTILWANRAELEMLGYRYDEYVGRPITDFHVDAPVIEHILDSLKAGETLYDQPARLRCKDGSIKPVLIHSNGCFEDGELRYTRCFTRDASDRVARELAEQQRERLLRELERASQAKDEFLAMLGHELRNPLSPIVTALQLMRMRGSTETQRERAIIERQVDHLVRLIDDLLDVSRITRGNIELKVETVQLADVLAKAVEMASRLLEQRSHRLTVDVDRSLAWQGDPVRLAQAVANLLTNAARYTDIGGEIRLSAWRDDPVEDIAEGSAAGTIVIRVRDNGIGIAADMLPHLFDLFYQGPRKIDRQEGGLGIGLALVKNLVELHGGSVSATSAGPAQGSEFTIRLPAVASAELVAAAHRDEPAAVVAAADAHRVLLVDDNVDSVQALAQLLTAYGHHVQVVYDPVSALRVVERFAPDVAVLDIGLPVMDGYELVRRLRETLGDRPCRFVALTGYGQDTDRDRSKAAGFSQHLVKPVSPDALLRLIEDTGQ</sequence>
<dbReference type="InterPro" id="IPR035965">
    <property type="entry name" value="PAS-like_dom_sf"/>
</dbReference>
<name>A0ABY4VI29_9BURK</name>
<evidence type="ECO:0000256" key="5">
    <source>
        <dbReference type="SAM" id="Coils"/>
    </source>
</evidence>
<feature type="coiled-coil region" evidence="5">
    <location>
        <begin position="202"/>
        <end position="232"/>
    </location>
</feature>
<dbReference type="InterPro" id="IPR000014">
    <property type="entry name" value="PAS"/>
</dbReference>
<dbReference type="GO" id="GO:0005524">
    <property type="term" value="F:ATP binding"/>
    <property type="evidence" value="ECO:0007669"/>
    <property type="project" value="UniProtKB-KW"/>
</dbReference>
<feature type="domain" description="PAS" evidence="8">
    <location>
        <begin position="229"/>
        <end position="274"/>
    </location>
</feature>
<dbReference type="Gene3D" id="1.10.287.130">
    <property type="match status" value="1"/>
</dbReference>
<dbReference type="Gene3D" id="3.30.565.10">
    <property type="entry name" value="Histidine kinase-like ATPase, C-terminal domain"/>
    <property type="match status" value="1"/>
</dbReference>
<dbReference type="SUPFAM" id="SSF52172">
    <property type="entry name" value="CheY-like"/>
    <property type="match status" value="1"/>
</dbReference>
<evidence type="ECO:0000259" key="8">
    <source>
        <dbReference type="PROSITE" id="PS50112"/>
    </source>
</evidence>
<feature type="domain" description="Histidine kinase" evidence="6">
    <location>
        <begin position="372"/>
        <end position="598"/>
    </location>
</feature>
<dbReference type="Gene3D" id="3.40.50.2300">
    <property type="match status" value="1"/>
</dbReference>
<keyword evidence="3 4" id="KW-0597">Phosphoprotein</keyword>
<dbReference type="Pfam" id="PF00512">
    <property type="entry name" value="HisKA"/>
    <property type="match status" value="1"/>
</dbReference>
<dbReference type="PANTHER" id="PTHR43547">
    <property type="entry name" value="TWO-COMPONENT HISTIDINE KINASE"/>
    <property type="match status" value="1"/>
</dbReference>
<keyword evidence="9" id="KW-0067">ATP-binding</keyword>
<dbReference type="PRINTS" id="PR00344">
    <property type="entry name" value="BCTRLSENSOR"/>
</dbReference>
<evidence type="ECO:0000256" key="4">
    <source>
        <dbReference type="PROSITE-ProRule" id="PRU00169"/>
    </source>
</evidence>
<feature type="modified residue" description="4-aspartylphosphate" evidence="4">
    <location>
        <position position="671"/>
    </location>
</feature>
<dbReference type="InterPro" id="IPR004358">
    <property type="entry name" value="Sig_transdc_His_kin-like_C"/>
</dbReference>
<dbReference type="InterPro" id="IPR003594">
    <property type="entry name" value="HATPase_dom"/>
</dbReference>
<dbReference type="SMART" id="SM00091">
    <property type="entry name" value="PAS"/>
    <property type="match status" value="1"/>
</dbReference>
<keyword evidence="10" id="KW-1185">Reference proteome</keyword>
<proteinExistence type="predicted"/>
<dbReference type="CDD" id="cd17580">
    <property type="entry name" value="REC_2_DhkD-like"/>
    <property type="match status" value="1"/>
</dbReference>
<protein>
    <recommendedName>
        <fullName evidence="2">histidine kinase</fullName>
        <ecNumber evidence="2">2.7.13.3</ecNumber>
    </recommendedName>
</protein>
<dbReference type="SMART" id="SM00448">
    <property type="entry name" value="REC"/>
    <property type="match status" value="1"/>
</dbReference>
<dbReference type="InterPro" id="IPR036097">
    <property type="entry name" value="HisK_dim/P_sf"/>
</dbReference>
<dbReference type="SUPFAM" id="SSF47384">
    <property type="entry name" value="Homodimeric domain of signal transducing histidine kinase"/>
    <property type="match status" value="1"/>
</dbReference>
<reference evidence="9" key="1">
    <citation type="submission" date="2022-06" db="EMBL/GenBank/DDBJ databases">
        <title>Complete genome sequence and characterization of Cupriavidus gilardii QJ1 isolated from contaminating cells.</title>
        <authorList>
            <person name="Qi J."/>
        </authorList>
    </citation>
    <scope>NUCLEOTIDE SEQUENCE</scope>
    <source>
        <strain evidence="9">QJ1</strain>
    </source>
</reference>
<dbReference type="NCBIfam" id="TIGR00229">
    <property type="entry name" value="sensory_box"/>
    <property type="match status" value="1"/>
</dbReference>
<dbReference type="PROSITE" id="PS50109">
    <property type="entry name" value="HIS_KIN"/>
    <property type="match status" value="1"/>
</dbReference>
<evidence type="ECO:0000259" key="6">
    <source>
        <dbReference type="PROSITE" id="PS50109"/>
    </source>
</evidence>
<comment type="catalytic activity">
    <reaction evidence="1">
        <text>ATP + protein L-histidine = ADP + protein N-phospho-L-histidine.</text>
        <dbReference type="EC" id="2.7.13.3"/>
    </reaction>
</comment>
<dbReference type="Pfam" id="PF14417">
    <property type="entry name" value="MEDS"/>
    <property type="match status" value="1"/>
</dbReference>
<organism evidence="9 10">
    <name type="scientific">Cupriavidus gilardii</name>
    <dbReference type="NCBI Taxonomy" id="82541"/>
    <lineage>
        <taxon>Bacteria</taxon>
        <taxon>Pseudomonadati</taxon>
        <taxon>Pseudomonadota</taxon>
        <taxon>Betaproteobacteria</taxon>
        <taxon>Burkholderiales</taxon>
        <taxon>Burkholderiaceae</taxon>
        <taxon>Cupriavidus</taxon>
    </lineage>
</organism>
<dbReference type="Gene3D" id="3.30.450.20">
    <property type="entry name" value="PAS domain"/>
    <property type="match status" value="1"/>
</dbReference>
<dbReference type="InterPro" id="IPR011006">
    <property type="entry name" value="CheY-like_superfamily"/>
</dbReference>
<evidence type="ECO:0000256" key="1">
    <source>
        <dbReference type="ARBA" id="ARBA00000085"/>
    </source>
</evidence>
<evidence type="ECO:0000313" key="9">
    <source>
        <dbReference type="EMBL" id="USE76869.1"/>
    </source>
</evidence>
<evidence type="ECO:0000256" key="3">
    <source>
        <dbReference type="ARBA" id="ARBA00022553"/>
    </source>
</evidence>
<feature type="domain" description="Response regulatory" evidence="7">
    <location>
        <begin position="622"/>
        <end position="738"/>
    </location>
</feature>
<dbReference type="InterPro" id="IPR005467">
    <property type="entry name" value="His_kinase_dom"/>
</dbReference>
<dbReference type="SMART" id="SM00388">
    <property type="entry name" value="HisKA"/>
    <property type="match status" value="1"/>
</dbReference>
<accession>A0ABY4VI29</accession>
<dbReference type="PROSITE" id="PS50112">
    <property type="entry name" value="PAS"/>
    <property type="match status" value="1"/>
</dbReference>
<keyword evidence="5" id="KW-0175">Coiled coil</keyword>
<dbReference type="CDD" id="cd00082">
    <property type="entry name" value="HisKA"/>
    <property type="match status" value="1"/>
</dbReference>
<dbReference type="InterPro" id="IPR001789">
    <property type="entry name" value="Sig_transdc_resp-reg_receiver"/>
</dbReference>
<gene>
    <name evidence="9" type="ORF">NDR89_06285</name>
</gene>
<dbReference type="EC" id="2.7.13.3" evidence="2"/>
<dbReference type="SUPFAM" id="SSF55874">
    <property type="entry name" value="ATPase domain of HSP90 chaperone/DNA topoisomerase II/histidine kinase"/>
    <property type="match status" value="1"/>
</dbReference>
<feature type="coiled-coil region" evidence="5">
    <location>
        <begin position="345"/>
        <end position="372"/>
    </location>
</feature>
<dbReference type="InterPro" id="IPR003661">
    <property type="entry name" value="HisK_dim/P_dom"/>
</dbReference>
<keyword evidence="9" id="KW-0547">Nucleotide-binding</keyword>
<dbReference type="InterPro" id="IPR025847">
    <property type="entry name" value="MEDS_domain"/>
</dbReference>
<dbReference type="SMART" id="SM00387">
    <property type="entry name" value="HATPase_c"/>
    <property type="match status" value="1"/>
</dbReference>
<dbReference type="InterPro" id="IPR036890">
    <property type="entry name" value="HATPase_C_sf"/>
</dbReference>
<dbReference type="Pfam" id="PF02518">
    <property type="entry name" value="HATPase_c"/>
    <property type="match status" value="1"/>
</dbReference>
<evidence type="ECO:0000313" key="10">
    <source>
        <dbReference type="Proteomes" id="UP001056648"/>
    </source>
</evidence>
<evidence type="ECO:0000256" key="2">
    <source>
        <dbReference type="ARBA" id="ARBA00012438"/>
    </source>
</evidence>
<dbReference type="PANTHER" id="PTHR43547:SF2">
    <property type="entry name" value="HYBRID SIGNAL TRANSDUCTION HISTIDINE KINASE C"/>
    <property type="match status" value="1"/>
</dbReference>
<dbReference type="Proteomes" id="UP001056648">
    <property type="component" value="Chromosome 1"/>
</dbReference>
<dbReference type="RefSeq" id="WP_252251493.1">
    <property type="nucleotide sequence ID" value="NZ_CP098735.1"/>
</dbReference>
<dbReference type="EMBL" id="CP098735">
    <property type="protein sequence ID" value="USE76869.1"/>
    <property type="molecule type" value="Genomic_DNA"/>
</dbReference>
<evidence type="ECO:0000259" key="7">
    <source>
        <dbReference type="PROSITE" id="PS50110"/>
    </source>
</evidence>
<dbReference type="Pfam" id="PF13426">
    <property type="entry name" value="PAS_9"/>
    <property type="match status" value="1"/>
</dbReference>
<dbReference type="Pfam" id="PF00072">
    <property type="entry name" value="Response_reg"/>
    <property type="match status" value="1"/>
</dbReference>
<dbReference type="PROSITE" id="PS50110">
    <property type="entry name" value="RESPONSE_REGULATORY"/>
    <property type="match status" value="1"/>
</dbReference>
<dbReference type="SUPFAM" id="SSF55785">
    <property type="entry name" value="PYP-like sensor domain (PAS domain)"/>
    <property type="match status" value="1"/>
</dbReference>
<dbReference type="CDD" id="cd00130">
    <property type="entry name" value="PAS"/>
    <property type="match status" value="1"/>
</dbReference>